<dbReference type="PANTHER" id="PTHR39550">
    <property type="entry name" value="SLL0658 PROTEIN"/>
    <property type="match status" value="1"/>
</dbReference>
<organism evidence="1 2">
    <name type="scientific">Candidatus Magnetobacterium casense</name>
    <dbReference type="NCBI Taxonomy" id="1455061"/>
    <lineage>
        <taxon>Bacteria</taxon>
        <taxon>Pseudomonadati</taxon>
        <taxon>Nitrospirota</taxon>
        <taxon>Thermodesulfovibrionia</taxon>
        <taxon>Thermodesulfovibrionales</taxon>
        <taxon>Candidatus Magnetobacteriaceae</taxon>
        <taxon>Candidatus Magnetobacterium</taxon>
    </lineage>
</organism>
<dbReference type="Pfam" id="PF11848">
    <property type="entry name" value="DUF3368"/>
    <property type="match status" value="1"/>
</dbReference>
<feature type="non-terminal residue" evidence="1">
    <location>
        <position position="1"/>
    </location>
</feature>
<dbReference type="InterPro" id="IPR021799">
    <property type="entry name" value="PIN-like_prokaryotic"/>
</dbReference>
<dbReference type="PANTHER" id="PTHR39550:SF1">
    <property type="entry name" value="SLL0658 PROTEIN"/>
    <property type="match status" value="1"/>
</dbReference>
<accession>A0ABS6RWW1</accession>
<evidence type="ECO:0000313" key="2">
    <source>
        <dbReference type="Proteomes" id="UP001196980"/>
    </source>
</evidence>
<comment type="caution">
    <text evidence="1">The sequence shown here is derived from an EMBL/GenBank/DDBJ whole genome shotgun (WGS) entry which is preliminary data.</text>
</comment>
<reference evidence="1 2" key="1">
    <citation type="journal article" date="2020" name="J Geophys Res Biogeosci">
        <title>Magnetotaxis as an Adaptation to Enable Bacterial Shuttling of Microbial Sulfur and Sulfur Cycling Across Aquatic Oxic#Anoxic Interfaces.</title>
        <authorList>
            <person name="Li J."/>
            <person name="Liu P."/>
            <person name="Wang J."/>
            <person name="Roberts A.P."/>
            <person name="Pan Y."/>
        </authorList>
    </citation>
    <scope>NUCLEOTIDE SEQUENCE [LARGE SCALE GENOMIC DNA]</scope>
    <source>
        <strain evidence="1 2">MYR-1_YQ</strain>
    </source>
</reference>
<gene>
    <name evidence="1" type="ORF">HWQ67_05900</name>
</gene>
<dbReference type="Proteomes" id="UP001196980">
    <property type="component" value="Unassembled WGS sequence"/>
</dbReference>
<sequence length="84" mass="9604">MKMVTVSNSSPLISLASIAEFDLLRLFFKEIYIPEAVYKEVVTQGQGRFGQKEVKNARWIRVVAVKGKDKDAQQRFVQKISVFP</sequence>
<evidence type="ECO:0000313" key="1">
    <source>
        <dbReference type="EMBL" id="MBV6341113.1"/>
    </source>
</evidence>
<protein>
    <submittedName>
        <fullName evidence="1">Uncharacterized protein</fullName>
    </submittedName>
</protein>
<proteinExistence type="predicted"/>
<keyword evidence="2" id="KW-1185">Reference proteome</keyword>
<name>A0ABS6RWW1_9BACT</name>
<dbReference type="EMBL" id="JABXWD010000074">
    <property type="protein sequence ID" value="MBV6341113.1"/>
    <property type="molecule type" value="Genomic_DNA"/>
</dbReference>